<comment type="caution">
    <text evidence="2">The sequence shown here is derived from an EMBL/GenBank/DDBJ whole genome shotgun (WGS) entry which is preliminary data.</text>
</comment>
<gene>
    <name evidence="2" type="ORF">NGM99_10835</name>
</gene>
<evidence type="ECO:0000313" key="3">
    <source>
        <dbReference type="Proteomes" id="UP001205906"/>
    </source>
</evidence>
<dbReference type="RefSeq" id="WP_252818793.1">
    <property type="nucleotide sequence ID" value="NZ_JAMXQS010000005.1"/>
</dbReference>
<organism evidence="2 3">
    <name type="scientific">Mesorhizobium liriopis</name>
    <dbReference type="NCBI Taxonomy" id="2953882"/>
    <lineage>
        <taxon>Bacteria</taxon>
        <taxon>Pseudomonadati</taxon>
        <taxon>Pseudomonadota</taxon>
        <taxon>Alphaproteobacteria</taxon>
        <taxon>Hyphomicrobiales</taxon>
        <taxon>Phyllobacteriaceae</taxon>
        <taxon>Mesorhizobium</taxon>
    </lineage>
</organism>
<sequence>MTDIMAIAPGERCIDRGRSVPTAPVTAVYIERNELTAPVEPSFARRQWLTGPKPFKRICKSKTGNGEDENPQMLKPDRCDAERDANRA</sequence>
<feature type="region of interest" description="Disordered" evidence="1">
    <location>
        <begin position="59"/>
        <end position="88"/>
    </location>
</feature>
<accession>A0ABT1C624</accession>
<feature type="compositionally biased region" description="Basic and acidic residues" evidence="1">
    <location>
        <begin position="75"/>
        <end position="88"/>
    </location>
</feature>
<dbReference type="EMBL" id="JAMXQS010000005">
    <property type="protein sequence ID" value="MCO6050279.1"/>
    <property type="molecule type" value="Genomic_DNA"/>
</dbReference>
<dbReference type="Proteomes" id="UP001205906">
    <property type="component" value="Unassembled WGS sequence"/>
</dbReference>
<evidence type="ECO:0000256" key="1">
    <source>
        <dbReference type="SAM" id="MobiDB-lite"/>
    </source>
</evidence>
<evidence type="ECO:0000313" key="2">
    <source>
        <dbReference type="EMBL" id="MCO6050279.1"/>
    </source>
</evidence>
<proteinExistence type="predicted"/>
<name>A0ABT1C624_9HYPH</name>
<reference evidence="2 3" key="1">
    <citation type="submission" date="2022-06" db="EMBL/GenBank/DDBJ databases">
        <title>Mesorhizobium sp. strain RP14 Genome sequencing and assembly.</title>
        <authorList>
            <person name="Kim I."/>
        </authorList>
    </citation>
    <scope>NUCLEOTIDE SEQUENCE [LARGE SCALE GENOMIC DNA]</scope>
    <source>
        <strain evidence="3">RP14(2022)</strain>
    </source>
</reference>
<keyword evidence="3" id="KW-1185">Reference proteome</keyword>
<protein>
    <submittedName>
        <fullName evidence="2">Uncharacterized protein</fullName>
    </submittedName>
</protein>